<keyword evidence="3" id="KW-1185">Reference proteome</keyword>
<protein>
    <submittedName>
        <fullName evidence="2">Uncharacterized protein</fullName>
    </submittedName>
</protein>
<dbReference type="RefSeq" id="WP_073140092.1">
    <property type="nucleotide sequence ID" value="NZ_FQZF01000049.1"/>
</dbReference>
<evidence type="ECO:0000313" key="3">
    <source>
        <dbReference type="Proteomes" id="UP000184387"/>
    </source>
</evidence>
<keyword evidence="1" id="KW-0472">Membrane</keyword>
<keyword evidence="1" id="KW-0812">Transmembrane</keyword>
<accession>A0A1M6S3Q8</accession>
<feature type="transmembrane region" description="Helical" evidence="1">
    <location>
        <begin position="119"/>
        <end position="140"/>
    </location>
</feature>
<dbReference type="OrthoDB" id="7272583at2"/>
<evidence type="ECO:0000313" key="2">
    <source>
        <dbReference type="EMBL" id="SHK39452.1"/>
    </source>
</evidence>
<gene>
    <name evidence="2" type="ORF">SAMN02745194_04830</name>
</gene>
<sequence>MQVRYHSDDRPYVAEYEVGDLVRLRISESGEGAMGKAGQWGCVIAVEGASGAKLDIQLAGYSERRSSAVQRLLGVSRSIVVPCDQTGRAVALPARRAMRKHQKAAPAASWSEQLTALPAWAAGLVVASCTLLLVVVAVVASRSLLP</sequence>
<evidence type="ECO:0000256" key="1">
    <source>
        <dbReference type="SAM" id="Phobius"/>
    </source>
</evidence>
<dbReference type="Proteomes" id="UP000184387">
    <property type="component" value="Unassembled WGS sequence"/>
</dbReference>
<name>A0A1M6S3Q8_9PROT</name>
<dbReference type="EMBL" id="FQZF01000049">
    <property type="protein sequence ID" value="SHK39452.1"/>
    <property type="molecule type" value="Genomic_DNA"/>
</dbReference>
<dbReference type="STRING" id="198092.SAMN02745194_04830"/>
<organism evidence="2 3">
    <name type="scientific">Muricoccus roseus</name>
    <dbReference type="NCBI Taxonomy" id="198092"/>
    <lineage>
        <taxon>Bacteria</taxon>
        <taxon>Pseudomonadati</taxon>
        <taxon>Pseudomonadota</taxon>
        <taxon>Alphaproteobacteria</taxon>
        <taxon>Acetobacterales</taxon>
        <taxon>Roseomonadaceae</taxon>
        <taxon>Muricoccus</taxon>
    </lineage>
</organism>
<reference evidence="2 3" key="1">
    <citation type="submission" date="2016-11" db="EMBL/GenBank/DDBJ databases">
        <authorList>
            <person name="Jaros S."/>
            <person name="Januszkiewicz K."/>
            <person name="Wedrychowicz H."/>
        </authorList>
    </citation>
    <scope>NUCLEOTIDE SEQUENCE [LARGE SCALE GENOMIC DNA]</scope>
    <source>
        <strain evidence="2 3">DSM 14916</strain>
    </source>
</reference>
<proteinExistence type="predicted"/>
<dbReference type="AlphaFoldDB" id="A0A1M6S3Q8"/>
<keyword evidence="1" id="KW-1133">Transmembrane helix</keyword>